<dbReference type="Pfam" id="PF01326">
    <property type="entry name" value="PPDK_N"/>
    <property type="match status" value="1"/>
</dbReference>
<feature type="domain" description="PEP-utilising enzyme mobile" evidence="2">
    <location>
        <begin position="768"/>
        <end position="837"/>
    </location>
</feature>
<evidence type="ECO:0008006" key="6">
    <source>
        <dbReference type="Google" id="ProtNLM"/>
    </source>
</evidence>
<dbReference type="InterPro" id="IPR013815">
    <property type="entry name" value="ATP_grasp_subdomain_1"/>
</dbReference>
<keyword evidence="5" id="KW-1185">Reference proteome</keyword>
<dbReference type="SUPFAM" id="SSF52009">
    <property type="entry name" value="Phosphohistidine domain"/>
    <property type="match status" value="1"/>
</dbReference>
<evidence type="ECO:0000259" key="2">
    <source>
        <dbReference type="Pfam" id="PF00391"/>
    </source>
</evidence>
<dbReference type="InterPro" id="IPR002192">
    <property type="entry name" value="PPDK_AMP/ATP-bd"/>
</dbReference>
<dbReference type="Gene3D" id="3.50.30.10">
    <property type="entry name" value="Phosphohistidine domain"/>
    <property type="match status" value="1"/>
</dbReference>
<dbReference type="RefSeq" id="WP_146836199.1">
    <property type="nucleotide sequence ID" value="NZ_CP042476.1"/>
</dbReference>
<dbReference type="KEGG" id="anp:FK178_13380"/>
<dbReference type="AlphaFoldDB" id="A0A5B8YLN7"/>
<dbReference type="GO" id="GO:0005524">
    <property type="term" value="F:ATP binding"/>
    <property type="evidence" value="ECO:0007669"/>
    <property type="project" value="InterPro"/>
</dbReference>
<sequence length="849" mass="96610">MIIYGNKNQKGVGGKASGLYNLREMGLQVPDFLVIPYENFRVCIAENKDEETVKAALLNYELPPKDQIQLNKILKEWNFPQEPVVVRSSVLDEDGKRNAFPGMMDTFLNISTVADLKQAIAKCAASAWSPRVMEYRRQYDLSLQPKPAVIIQRQINPDASGVLFSTFPEYPQEMAIHAVYGFGEGLMNGSAEGDEFYFERSTGNLHRKNILTKEFYLERGEGSGLIKLPLDVKKQHISCLEPQVLEQLFASASTAEKIAGHPLDIEFAVKDKEIFFLQARPITREIPAIVVYDNSNIQESYCGVTTPLTFSFASRAYKTVYRQTMQVLGIPGRKILAHDAILSNLLGLVKGRIYYNINNWYRGLQLLPSFRQNKADMELMMGLEEPVDLVEDVEKSLSEKIKILPGLLLNYSRLWLKFKKLPELVPAFQENFSRYYTAFYKEEFQTLNSSEFLQKKNDLDENLLNSWSIPIINDFNVMMVNGAVMRGLRKAGITRPEEFITRYLCGDPEIESTQPTLAMINLAETAQQYPGLRELIISFPEDLHTTIERDHPEFYKKVTAFIHQYGDRTVGELKLETFTMRVRPQIFYKYLRNFLAGEKIATADLGKVKAEAEKELETLLQKRSFLFKRKLHKDLKKLKLAIRYRENMRLERTRLFGMYRQVYRARGRALVEDGRLETVEDVFYLTEDELIDLNEAANLKQLIAERKEEFSRYRKQEVPSRVIVPSPPKQEDIAIEETGILKGQGCYPGQVSGEVILIKDPGDSLDVNGKIICALRTDPGWAALFPTCKGVLIEKGSSLSHSVILLRELGIPTIINIPNLCSRLASGDRVKMDAASGEIIRGEAMAAAH</sequence>
<dbReference type="Gene3D" id="3.30.470.20">
    <property type="entry name" value="ATP-grasp fold, B domain"/>
    <property type="match status" value="1"/>
</dbReference>
<evidence type="ECO:0000256" key="1">
    <source>
        <dbReference type="SAM" id="Coils"/>
    </source>
</evidence>
<feature type="domain" description="Pyruvate phosphate dikinase AMP/ATP-binding" evidence="3">
    <location>
        <begin position="12"/>
        <end position="285"/>
    </location>
</feature>
<dbReference type="Proteomes" id="UP000321954">
    <property type="component" value="Chromosome"/>
</dbReference>
<reference evidence="4 5" key="1">
    <citation type="submission" date="2019-08" db="EMBL/GenBank/DDBJ databases">
        <title>Antarcticibacterium arcticum sp. nov., a bacterium isolated from marine sediment of the Canadian Beaufort Sea.</title>
        <authorList>
            <person name="Lee Y.M."/>
            <person name="Baek K."/>
            <person name="Lee D.-H."/>
            <person name="Shin S.C."/>
            <person name="Jin Y.K."/>
            <person name="Park Y."/>
        </authorList>
    </citation>
    <scope>NUCLEOTIDE SEQUENCE [LARGE SCALE GENOMIC DNA]</scope>
    <source>
        <strain evidence="4 5">PAMC 28998</strain>
    </source>
</reference>
<keyword evidence="1" id="KW-0175">Coiled coil</keyword>
<dbReference type="Pfam" id="PF00391">
    <property type="entry name" value="PEP-utilizers"/>
    <property type="match status" value="1"/>
</dbReference>
<dbReference type="InterPro" id="IPR036637">
    <property type="entry name" value="Phosphohistidine_dom_sf"/>
</dbReference>
<gene>
    <name evidence="4" type="ORF">FK178_13380</name>
</gene>
<organism evidence="4 5">
    <name type="scientific">Antarcticibacterium arcticum</name>
    <dbReference type="NCBI Taxonomy" id="2585771"/>
    <lineage>
        <taxon>Bacteria</taxon>
        <taxon>Pseudomonadati</taxon>
        <taxon>Bacteroidota</taxon>
        <taxon>Flavobacteriia</taxon>
        <taxon>Flavobacteriales</taxon>
        <taxon>Flavobacteriaceae</taxon>
        <taxon>Antarcticibacterium</taxon>
    </lineage>
</organism>
<feature type="coiled-coil region" evidence="1">
    <location>
        <begin position="602"/>
        <end position="629"/>
    </location>
</feature>
<evidence type="ECO:0000313" key="4">
    <source>
        <dbReference type="EMBL" id="QED38644.1"/>
    </source>
</evidence>
<dbReference type="EMBL" id="CP042476">
    <property type="protein sequence ID" value="QED38644.1"/>
    <property type="molecule type" value="Genomic_DNA"/>
</dbReference>
<dbReference type="PANTHER" id="PTHR43615">
    <property type="entry name" value="PHOSPHOENOLPYRUVATE SYNTHASE-RELATED"/>
    <property type="match status" value="1"/>
</dbReference>
<dbReference type="OrthoDB" id="9765468at2"/>
<dbReference type="SUPFAM" id="SSF56059">
    <property type="entry name" value="Glutathione synthetase ATP-binding domain-like"/>
    <property type="match status" value="1"/>
</dbReference>
<dbReference type="Gene3D" id="3.30.1490.20">
    <property type="entry name" value="ATP-grasp fold, A domain"/>
    <property type="match status" value="1"/>
</dbReference>
<proteinExistence type="predicted"/>
<name>A0A5B8YLN7_9FLAO</name>
<dbReference type="InterPro" id="IPR008279">
    <property type="entry name" value="PEP-util_enz_mobile_dom"/>
</dbReference>
<protein>
    <recommendedName>
        <fullName evidence="6">Phosphoenolpyruvate synthase</fullName>
    </recommendedName>
</protein>
<evidence type="ECO:0000313" key="5">
    <source>
        <dbReference type="Proteomes" id="UP000321954"/>
    </source>
</evidence>
<dbReference type="InterPro" id="IPR051549">
    <property type="entry name" value="PEP_Utilizing_Enz"/>
</dbReference>
<dbReference type="PANTHER" id="PTHR43615:SF1">
    <property type="entry name" value="PPDK_N DOMAIN-CONTAINING PROTEIN"/>
    <property type="match status" value="1"/>
</dbReference>
<accession>A0A5B8YLN7</accession>
<dbReference type="GO" id="GO:0016301">
    <property type="term" value="F:kinase activity"/>
    <property type="evidence" value="ECO:0007669"/>
    <property type="project" value="InterPro"/>
</dbReference>
<evidence type="ECO:0000259" key="3">
    <source>
        <dbReference type="Pfam" id="PF01326"/>
    </source>
</evidence>